<comment type="subcellular location">
    <subcellularLocation>
        <location evidence="1">Membrane</location>
        <topology evidence="1">Multi-pass membrane protein</topology>
    </subcellularLocation>
</comment>
<dbReference type="PIRSF" id="PIRSF006060">
    <property type="entry name" value="AA_transporter"/>
    <property type="match status" value="1"/>
</dbReference>
<feature type="transmembrane region" description="Helical" evidence="5">
    <location>
        <begin position="450"/>
        <end position="471"/>
    </location>
</feature>
<dbReference type="EMBL" id="JBHEZY010000004">
    <property type="protein sequence ID" value="MFC1431751.1"/>
    <property type="molecule type" value="Genomic_DNA"/>
</dbReference>
<name>A0ABV6X0C7_9ACTN</name>
<evidence type="ECO:0000259" key="6">
    <source>
        <dbReference type="Pfam" id="PF00324"/>
    </source>
</evidence>
<feature type="transmembrane region" description="Helical" evidence="5">
    <location>
        <begin position="111"/>
        <end position="130"/>
    </location>
</feature>
<dbReference type="Pfam" id="PF00324">
    <property type="entry name" value="AA_permease"/>
    <property type="match status" value="1"/>
</dbReference>
<keyword evidence="2 5" id="KW-0812">Transmembrane</keyword>
<comment type="caution">
    <text evidence="7">The sequence shown here is derived from an EMBL/GenBank/DDBJ whole genome shotgun (WGS) entry which is preliminary data.</text>
</comment>
<accession>A0ABV6X0C7</accession>
<evidence type="ECO:0000256" key="2">
    <source>
        <dbReference type="ARBA" id="ARBA00022692"/>
    </source>
</evidence>
<protein>
    <submittedName>
        <fullName evidence="7">APC family permease</fullName>
    </submittedName>
</protein>
<keyword evidence="3 5" id="KW-1133">Transmembrane helix</keyword>
<feature type="transmembrane region" description="Helical" evidence="5">
    <location>
        <begin position="175"/>
        <end position="194"/>
    </location>
</feature>
<dbReference type="PANTHER" id="PTHR42770:SF7">
    <property type="entry name" value="MEMBRANE PROTEIN"/>
    <property type="match status" value="1"/>
</dbReference>
<feature type="transmembrane region" description="Helical" evidence="5">
    <location>
        <begin position="311"/>
        <end position="333"/>
    </location>
</feature>
<evidence type="ECO:0000313" key="7">
    <source>
        <dbReference type="EMBL" id="MFC1431751.1"/>
    </source>
</evidence>
<feature type="transmembrane region" description="Helical" evidence="5">
    <location>
        <begin position="253"/>
        <end position="271"/>
    </location>
</feature>
<feature type="transmembrane region" description="Helical" evidence="5">
    <location>
        <begin position="22"/>
        <end position="43"/>
    </location>
</feature>
<feature type="transmembrane region" description="Helical" evidence="5">
    <location>
        <begin position="142"/>
        <end position="163"/>
    </location>
</feature>
<dbReference type="InterPro" id="IPR050367">
    <property type="entry name" value="APC_superfamily"/>
</dbReference>
<keyword evidence="4 5" id="KW-0472">Membrane</keyword>
<dbReference type="PANTHER" id="PTHR42770">
    <property type="entry name" value="AMINO ACID TRANSPORTER-RELATED"/>
    <property type="match status" value="1"/>
</dbReference>
<feature type="transmembrane region" description="Helical" evidence="5">
    <location>
        <begin position="354"/>
        <end position="378"/>
    </location>
</feature>
<dbReference type="RefSeq" id="WP_380552733.1">
    <property type="nucleotide sequence ID" value="NZ_JBHEZY010000004.1"/>
</dbReference>
<feature type="domain" description="Amino acid permease/ SLC12A" evidence="6">
    <location>
        <begin position="53"/>
        <end position="428"/>
    </location>
</feature>
<evidence type="ECO:0000313" key="8">
    <source>
        <dbReference type="Proteomes" id="UP001592530"/>
    </source>
</evidence>
<evidence type="ECO:0000256" key="1">
    <source>
        <dbReference type="ARBA" id="ARBA00004141"/>
    </source>
</evidence>
<evidence type="ECO:0000256" key="3">
    <source>
        <dbReference type="ARBA" id="ARBA00022989"/>
    </source>
</evidence>
<dbReference type="Proteomes" id="UP001592530">
    <property type="component" value="Unassembled WGS sequence"/>
</dbReference>
<feature type="transmembrane region" description="Helical" evidence="5">
    <location>
        <begin position="384"/>
        <end position="411"/>
    </location>
</feature>
<dbReference type="Gene3D" id="1.20.1740.10">
    <property type="entry name" value="Amino acid/polyamine transporter I"/>
    <property type="match status" value="1"/>
</dbReference>
<proteinExistence type="predicted"/>
<reference evidence="7 8" key="1">
    <citation type="submission" date="2024-09" db="EMBL/GenBank/DDBJ databases">
        <authorList>
            <person name="Lee S.D."/>
        </authorList>
    </citation>
    <scope>NUCLEOTIDE SEQUENCE [LARGE SCALE GENOMIC DNA]</scope>
    <source>
        <strain evidence="7 8">N1-3</strain>
    </source>
</reference>
<gene>
    <name evidence="7" type="ORF">ACEZDB_13955</name>
</gene>
<feature type="transmembrane region" description="Helical" evidence="5">
    <location>
        <begin position="55"/>
        <end position="75"/>
    </location>
</feature>
<feature type="transmembrane region" description="Helical" evidence="5">
    <location>
        <begin position="418"/>
        <end position="438"/>
    </location>
</feature>
<organism evidence="7 8">
    <name type="scientific">Streptacidiphilus alkalitolerans</name>
    <dbReference type="NCBI Taxonomy" id="3342712"/>
    <lineage>
        <taxon>Bacteria</taxon>
        <taxon>Bacillati</taxon>
        <taxon>Actinomycetota</taxon>
        <taxon>Actinomycetes</taxon>
        <taxon>Kitasatosporales</taxon>
        <taxon>Streptomycetaceae</taxon>
        <taxon>Streptacidiphilus</taxon>
    </lineage>
</organism>
<evidence type="ECO:0000256" key="5">
    <source>
        <dbReference type="SAM" id="Phobius"/>
    </source>
</evidence>
<sequence length="500" mass="51764">MSDSTLTTATDRPQERGLRPTLNVWQAVGLSTALMAPSMAVNINPQAAVPSVGRAVPLTFLIAAVGVLLVAYVFVRLCQYYQHAGSVYAFVGATLGPRAGVVAGWGLVGTYLFYGVTTSSVVGIFGMSFLERTGLWSHPPTDAPFILTGVVLLLACWLTVASVRRGTNVLLTVEGATAALILAVTAVVLVRLLVGNAPAGHRFTMSVFSVPPGTAPSALFLGVVFGFLSFAGFEAASTLGEESVNPKRDIPRAVLGTTLFGGAFFVVVTAVEMMGFGTGKAGVGAFGSSSSLIGDLGAGYIGSWVGDTVTLGATVSAFGCCLACTVGSARLLFAMSRDGFGERGLGRVSRLGTPARAAVLVSTAMAVVLGLCIVAFSAVPEDTFVWGGTIGTLILLVAYALTTVGAIRLIFVQRRMPVPMWQVVIPLAALALLGYTLYRNVVPYPPSGPGHWFPVVAGGWLLAAVVAVLALPRTARRLGERLSEIAPAEGPGRTPEQARG</sequence>
<feature type="transmembrane region" description="Helical" evidence="5">
    <location>
        <begin position="215"/>
        <end position="233"/>
    </location>
</feature>
<evidence type="ECO:0000256" key="4">
    <source>
        <dbReference type="ARBA" id="ARBA00023136"/>
    </source>
</evidence>
<dbReference type="InterPro" id="IPR004841">
    <property type="entry name" value="AA-permease/SLC12A_dom"/>
</dbReference>